<dbReference type="RefSeq" id="WP_273740647.1">
    <property type="nucleotide sequence ID" value="NZ_JAQIVI010000422.1"/>
</dbReference>
<protein>
    <submittedName>
        <fullName evidence="1">Uncharacterized protein</fullName>
    </submittedName>
</protein>
<comment type="caution">
    <text evidence="1">The sequence shown here is derived from an EMBL/GenBank/DDBJ whole genome shotgun (WGS) entry which is preliminary data.</text>
</comment>
<keyword evidence="2" id="KW-1185">Reference proteome</keyword>
<dbReference type="Proteomes" id="UP001596383">
    <property type="component" value="Unassembled WGS sequence"/>
</dbReference>
<name>A0ABD5SX32_9EURY</name>
<evidence type="ECO:0000313" key="1">
    <source>
        <dbReference type="EMBL" id="MFC6767786.1"/>
    </source>
</evidence>
<sequence>MTDFELLKERIIDALERENHTHKSLRRTLSDEYGYGDDTVSRGISELNSEGVIAHEKGFFELTDDRT</sequence>
<dbReference type="EMBL" id="JBHSWV010000422">
    <property type="protein sequence ID" value="MFC6767786.1"/>
    <property type="molecule type" value="Genomic_DNA"/>
</dbReference>
<organism evidence="1 2">
    <name type="scientific">Natrinema soli</name>
    <dbReference type="NCBI Taxonomy" id="1930624"/>
    <lineage>
        <taxon>Archaea</taxon>
        <taxon>Methanobacteriati</taxon>
        <taxon>Methanobacteriota</taxon>
        <taxon>Stenosarchaea group</taxon>
        <taxon>Halobacteria</taxon>
        <taxon>Halobacteriales</taxon>
        <taxon>Natrialbaceae</taxon>
        <taxon>Natrinema</taxon>
    </lineage>
</organism>
<accession>A0ABD5SX32</accession>
<dbReference type="AlphaFoldDB" id="A0ABD5SX32"/>
<reference evidence="1 2" key="1">
    <citation type="journal article" date="2019" name="Int. J. Syst. Evol. Microbiol.">
        <title>The Global Catalogue of Microorganisms (GCM) 10K type strain sequencing project: providing services to taxonomists for standard genome sequencing and annotation.</title>
        <authorList>
            <consortium name="The Broad Institute Genomics Platform"/>
            <consortium name="The Broad Institute Genome Sequencing Center for Infectious Disease"/>
            <person name="Wu L."/>
            <person name="Ma J."/>
        </authorList>
    </citation>
    <scope>NUCLEOTIDE SEQUENCE [LARGE SCALE GENOMIC DNA]</scope>
    <source>
        <strain evidence="1 2">LMG 29247</strain>
    </source>
</reference>
<evidence type="ECO:0000313" key="2">
    <source>
        <dbReference type="Proteomes" id="UP001596383"/>
    </source>
</evidence>
<gene>
    <name evidence="1" type="ORF">ACFQE6_23160</name>
</gene>
<proteinExistence type="predicted"/>